<dbReference type="EMBL" id="JACHIO010000012">
    <property type="protein sequence ID" value="MBB5064754.1"/>
    <property type="molecule type" value="Genomic_DNA"/>
</dbReference>
<protein>
    <submittedName>
        <fullName evidence="2">DNA invertase Pin-like site-specific DNA recombinase</fullName>
    </submittedName>
</protein>
<reference evidence="2 3" key="1">
    <citation type="submission" date="2020-08" db="EMBL/GenBank/DDBJ databases">
        <title>Genomic Encyclopedia of Type Strains, Phase IV (KMG-V): Genome sequencing to study the core and pangenomes of soil and plant-associated prokaryotes.</title>
        <authorList>
            <person name="Whitman W."/>
        </authorList>
    </citation>
    <scope>NUCLEOTIDE SEQUENCE [LARGE SCALE GENOMIC DNA]</scope>
    <source>
        <strain evidence="2 3">X5P3</strain>
    </source>
</reference>
<dbReference type="PROSITE" id="PS51736">
    <property type="entry name" value="RECOMBINASES_3"/>
    <property type="match status" value="1"/>
</dbReference>
<evidence type="ECO:0000259" key="1">
    <source>
        <dbReference type="PROSITE" id="PS51736"/>
    </source>
</evidence>
<name>A0A7W7ZS47_9BACT</name>
<dbReference type="GO" id="GO:0003677">
    <property type="term" value="F:DNA binding"/>
    <property type="evidence" value="ECO:0007669"/>
    <property type="project" value="InterPro"/>
</dbReference>
<comment type="caution">
    <text evidence="2">The sequence shown here is derived from an EMBL/GenBank/DDBJ whole genome shotgun (WGS) entry which is preliminary data.</text>
</comment>
<accession>A0A7W7ZS47</accession>
<proteinExistence type="predicted"/>
<evidence type="ECO:0000313" key="2">
    <source>
        <dbReference type="EMBL" id="MBB5064754.1"/>
    </source>
</evidence>
<sequence>MSSQRTKAALEAAKARGTVLGGRRVSAKACVGIAAEGRKAGTAIRSQKADEWAHDVLPVIEDIQLADPVSLKAIAEGLNERGIVTRRGGEWTPMQVSRAMSRTA</sequence>
<dbReference type="AlphaFoldDB" id="A0A7W7ZS47"/>
<dbReference type="InterPro" id="IPR011109">
    <property type="entry name" value="DNA_bind_recombinase_dom"/>
</dbReference>
<dbReference type="GO" id="GO:0000150">
    <property type="term" value="F:DNA strand exchange activity"/>
    <property type="evidence" value="ECO:0007669"/>
    <property type="project" value="InterPro"/>
</dbReference>
<organism evidence="2 3">
    <name type="scientific">Granulicella mallensis</name>
    <dbReference type="NCBI Taxonomy" id="940614"/>
    <lineage>
        <taxon>Bacteria</taxon>
        <taxon>Pseudomonadati</taxon>
        <taxon>Acidobacteriota</taxon>
        <taxon>Terriglobia</taxon>
        <taxon>Terriglobales</taxon>
        <taxon>Acidobacteriaceae</taxon>
        <taxon>Granulicella</taxon>
    </lineage>
</organism>
<feature type="domain" description="Resolvase/invertase-type recombinase catalytic" evidence="1">
    <location>
        <begin position="1"/>
        <end position="17"/>
    </location>
</feature>
<dbReference type="RefSeq" id="WP_184256908.1">
    <property type="nucleotide sequence ID" value="NZ_JACHIO010000012.1"/>
</dbReference>
<evidence type="ECO:0000313" key="3">
    <source>
        <dbReference type="Proteomes" id="UP000584867"/>
    </source>
</evidence>
<dbReference type="Pfam" id="PF07508">
    <property type="entry name" value="Recombinase"/>
    <property type="match status" value="1"/>
</dbReference>
<dbReference type="Proteomes" id="UP000584867">
    <property type="component" value="Unassembled WGS sequence"/>
</dbReference>
<gene>
    <name evidence="2" type="ORF">HDF15_003114</name>
</gene>
<dbReference type="InterPro" id="IPR006119">
    <property type="entry name" value="Resolv_N"/>
</dbReference>